<evidence type="ECO:0000313" key="3">
    <source>
        <dbReference type="Proteomes" id="UP000515511"/>
    </source>
</evidence>
<evidence type="ECO:0000256" key="1">
    <source>
        <dbReference type="SAM" id="MobiDB-lite"/>
    </source>
</evidence>
<dbReference type="AlphaFoldDB" id="A0A7G6YFG0"/>
<proteinExistence type="predicted"/>
<name>A0A7G6YFG0_9MICO</name>
<protein>
    <submittedName>
        <fullName evidence="2">Uncharacterized protein</fullName>
    </submittedName>
</protein>
<evidence type="ECO:0000313" key="2">
    <source>
        <dbReference type="EMBL" id="QNE37225.1"/>
    </source>
</evidence>
<gene>
    <name evidence="2" type="ORF">F1C12_20305</name>
</gene>
<accession>A0A7G6YFG0</accession>
<dbReference type="InterPro" id="IPR024962">
    <property type="entry name" value="YukD-like"/>
</dbReference>
<dbReference type="Proteomes" id="UP000515511">
    <property type="component" value="Chromosome"/>
</dbReference>
<dbReference type="Gene3D" id="3.10.20.90">
    <property type="entry name" value="Phosphatidylinositol 3-kinase Catalytic Subunit, Chain A, domain 1"/>
    <property type="match status" value="1"/>
</dbReference>
<dbReference type="Pfam" id="PF08817">
    <property type="entry name" value="YukD"/>
    <property type="match status" value="1"/>
</dbReference>
<reference evidence="3" key="1">
    <citation type="submission" date="2019-09" db="EMBL/GenBank/DDBJ databases">
        <title>Antimicrobial potential of Antarctic Bacteria.</title>
        <authorList>
            <person name="Benaud N."/>
            <person name="Edwards R.J."/>
            <person name="Ferrari B.C."/>
        </authorList>
    </citation>
    <scope>NUCLEOTIDE SEQUENCE [LARGE SCALE GENOMIC DNA]</scope>
    <source>
        <strain evidence="3">INR9</strain>
    </source>
</reference>
<dbReference type="EMBL" id="CP043641">
    <property type="protein sequence ID" value="QNE37225.1"/>
    <property type="molecule type" value="Genomic_DNA"/>
</dbReference>
<sequence>MVRRAVSVGEGGAVRGLLLRRDRGVVGGARAVPGPLQRDLRGRSAAGSGGGHRAGTILGQTKPADVVIEITLVYAHRQIDLLVPAAVRFDRLRQLIQDAFTAKGTVLPDGFSFALEDKALAVSGHDFISSFGIANGDRLQIVTGPGNAY</sequence>
<dbReference type="KEGG" id="lse:F1C12_20305"/>
<organism evidence="2 3">
    <name type="scientific">Leifsonia shinshuensis</name>
    <dbReference type="NCBI Taxonomy" id="150026"/>
    <lineage>
        <taxon>Bacteria</taxon>
        <taxon>Bacillati</taxon>
        <taxon>Actinomycetota</taxon>
        <taxon>Actinomycetes</taxon>
        <taxon>Micrococcales</taxon>
        <taxon>Microbacteriaceae</taxon>
        <taxon>Leifsonia</taxon>
    </lineage>
</organism>
<feature type="region of interest" description="Disordered" evidence="1">
    <location>
        <begin position="35"/>
        <end position="54"/>
    </location>
</feature>